<dbReference type="Proteomes" id="UP000216478">
    <property type="component" value="Unassembled WGS sequence"/>
</dbReference>
<evidence type="ECO:0000256" key="1">
    <source>
        <dbReference type="SAM" id="MobiDB-lite"/>
    </source>
</evidence>
<organism evidence="2 3">
    <name type="scientific">Brucella grignonensis</name>
    <dbReference type="NCBI Taxonomy" id="94627"/>
    <lineage>
        <taxon>Bacteria</taxon>
        <taxon>Pseudomonadati</taxon>
        <taxon>Pseudomonadota</taxon>
        <taxon>Alphaproteobacteria</taxon>
        <taxon>Hyphomicrobiales</taxon>
        <taxon>Brucellaceae</taxon>
        <taxon>Brucella/Ochrobactrum group</taxon>
        <taxon>Brucella</taxon>
    </lineage>
</organism>
<evidence type="ECO:0000313" key="2">
    <source>
        <dbReference type="EMBL" id="OYR08645.1"/>
    </source>
</evidence>
<reference evidence="2 3" key="1">
    <citation type="submission" date="2017-07" db="EMBL/GenBank/DDBJ databases">
        <title>Phylogenetic study on the rhizospheric bacterium Ochrobactrum sp. A44.</title>
        <authorList>
            <person name="Krzyzanowska D.M."/>
            <person name="Ossowicki A."/>
            <person name="Rajewska M."/>
            <person name="Maciag T."/>
            <person name="Kaczynski Z."/>
            <person name="Czerwicka M."/>
            <person name="Jafra S."/>
        </authorList>
    </citation>
    <scope>NUCLEOTIDE SEQUENCE [LARGE SCALE GENOMIC DNA]</scope>
    <source>
        <strain evidence="2 3">OgA9a</strain>
    </source>
</reference>
<sequence length="80" mass="8901">MAFAEPAKDGVKATATKNDRKTAIPPQRGTFPSCLFRASGMSTRYHSRASPRNPKQNNTDKVKARSVMQKRLIMSPPRRG</sequence>
<feature type="compositionally biased region" description="Basic and acidic residues" evidence="1">
    <location>
        <begin position="1"/>
        <end position="22"/>
    </location>
</feature>
<keyword evidence="3" id="KW-1185">Reference proteome</keyword>
<comment type="caution">
    <text evidence="2">The sequence shown here is derived from an EMBL/GenBank/DDBJ whole genome shotgun (WGS) entry which is preliminary data.</text>
</comment>
<name>A0A256F1C1_9HYPH</name>
<protein>
    <submittedName>
        <fullName evidence="2">Uncharacterized protein</fullName>
    </submittedName>
</protein>
<proteinExistence type="predicted"/>
<dbReference type="EMBL" id="NNRL01000165">
    <property type="protein sequence ID" value="OYR08645.1"/>
    <property type="molecule type" value="Genomic_DNA"/>
</dbReference>
<accession>A0A256F1C1</accession>
<evidence type="ECO:0000313" key="3">
    <source>
        <dbReference type="Proteomes" id="UP000216478"/>
    </source>
</evidence>
<gene>
    <name evidence="2" type="ORF">CEV33_3062</name>
</gene>
<dbReference type="AlphaFoldDB" id="A0A256F1C1"/>
<feature type="region of interest" description="Disordered" evidence="1">
    <location>
        <begin position="1"/>
        <end position="80"/>
    </location>
</feature>